<organism evidence="1 2">
    <name type="scientific">Gracilimonas sediminicola</name>
    <dbReference type="NCBI Taxonomy" id="2952158"/>
    <lineage>
        <taxon>Bacteria</taxon>
        <taxon>Pseudomonadati</taxon>
        <taxon>Balneolota</taxon>
        <taxon>Balneolia</taxon>
        <taxon>Balneolales</taxon>
        <taxon>Balneolaceae</taxon>
        <taxon>Gracilimonas</taxon>
    </lineage>
</organism>
<keyword evidence="2" id="KW-1185">Reference proteome</keyword>
<name>A0A9X2RCK3_9BACT</name>
<reference evidence="1" key="1">
    <citation type="submission" date="2022-06" db="EMBL/GenBank/DDBJ databases">
        <title>Gracilimonas sp. CAU 1638 isolated from sea sediment.</title>
        <authorList>
            <person name="Kim W."/>
        </authorList>
    </citation>
    <scope>NUCLEOTIDE SEQUENCE</scope>
    <source>
        <strain evidence="1">CAU 1638</strain>
    </source>
</reference>
<evidence type="ECO:0000313" key="2">
    <source>
        <dbReference type="Proteomes" id="UP001139125"/>
    </source>
</evidence>
<sequence length="215" mass="24661">MQKLETSLQETSKNDSIISKRSTKFNDHYTREQLLAYRSEGVTVSPDPELIKNCYDLHEYLGALGSLPTHANEDQEVADQREYLANWIRFIFVENDRSPVNIPIGFLMAEFSNGLISGNFERKGNNVAAFAEAYKSAIPVLVKKWQQHNKPKDTTPKLPESEADRLCKGDIDKGWPDSVLLQQRDDMDMIYGEDKPEGINTYYQRVKDEIEKRGL</sequence>
<protein>
    <submittedName>
        <fullName evidence="1">Uncharacterized protein</fullName>
    </submittedName>
</protein>
<comment type="caution">
    <text evidence="1">The sequence shown here is derived from an EMBL/GenBank/DDBJ whole genome shotgun (WGS) entry which is preliminary data.</text>
</comment>
<dbReference type="Proteomes" id="UP001139125">
    <property type="component" value="Unassembled WGS sequence"/>
</dbReference>
<dbReference type="RefSeq" id="WP_255131708.1">
    <property type="nucleotide sequence ID" value="NZ_JANDBC010000001.1"/>
</dbReference>
<dbReference type="AlphaFoldDB" id="A0A9X2RCK3"/>
<dbReference type="EMBL" id="JANDBC010000001">
    <property type="protein sequence ID" value="MCP9290022.1"/>
    <property type="molecule type" value="Genomic_DNA"/>
</dbReference>
<gene>
    <name evidence="1" type="ORF">NM125_00350</name>
</gene>
<accession>A0A9X2RCK3</accession>
<evidence type="ECO:0000313" key="1">
    <source>
        <dbReference type="EMBL" id="MCP9290022.1"/>
    </source>
</evidence>
<proteinExistence type="predicted"/>